<reference evidence="12" key="2">
    <citation type="submission" date="2019-01" db="EMBL/GenBank/DDBJ databases">
        <title>Genome sequence of Desulfonema ishimotonii strain Tokyo 01.</title>
        <authorList>
            <person name="Fukui M."/>
        </authorList>
    </citation>
    <scope>NUCLEOTIDE SEQUENCE [LARGE SCALE GENOMIC DNA]</scope>
    <source>
        <strain evidence="12">Tokyo 01</strain>
    </source>
</reference>
<dbReference type="RefSeq" id="WP_124330089.1">
    <property type="nucleotide sequence ID" value="NZ_BEXT01000001.1"/>
</dbReference>
<dbReference type="OrthoDB" id="9786032at2"/>
<accession>A0A401G1A1</accession>
<comment type="similarity">
    <text evidence="2">Belongs to the MoaE family.</text>
</comment>
<dbReference type="EC" id="2.8.1.12" evidence="3"/>
<dbReference type="UniPathway" id="UPA00344"/>
<evidence type="ECO:0000256" key="2">
    <source>
        <dbReference type="ARBA" id="ARBA00005426"/>
    </source>
</evidence>
<keyword evidence="12" id="KW-1185">Reference proteome</keyword>
<evidence type="ECO:0000313" key="12">
    <source>
        <dbReference type="Proteomes" id="UP000288096"/>
    </source>
</evidence>
<evidence type="ECO:0000256" key="6">
    <source>
        <dbReference type="ARBA" id="ARBA00029745"/>
    </source>
</evidence>
<dbReference type="InterPro" id="IPR003448">
    <property type="entry name" value="Mopterin_biosynth_MoaE"/>
</dbReference>
<dbReference type="EMBL" id="BEXT01000001">
    <property type="protein sequence ID" value="GBC62963.1"/>
    <property type="molecule type" value="Genomic_DNA"/>
</dbReference>
<evidence type="ECO:0000256" key="4">
    <source>
        <dbReference type="ARBA" id="ARBA00013858"/>
    </source>
</evidence>
<comment type="catalytic activity">
    <reaction evidence="10">
        <text>2 [molybdopterin-synthase sulfur-carrier protein]-C-terminal-Gly-aminoethanethioate + cyclic pyranopterin phosphate + H2O = molybdopterin + 2 [molybdopterin-synthase sulfur-carrier protein]-C-terminal Gly-Gly + 2 H(+)</text>
        <dbReference type="Rhea" id="RHEA:26333"/>
        <dbReference type="Rhea" id="RHEA-COMP:12202"/>
        <dbReference type="Rhea" id="RHEA-COMP:19907"/>
        <dbReference type="ChEBI" id="CHEBI:15377"/>
        <dbReference type="ChEBI" id="CHEBI:15378"/>
        <dbReference type="ChEBI" id="CHEBI:58698"/>
        <dbReference type="ChEBI" id="CHEBI:59648"/>
        <dbReference type="ChEBI" id="CHEBI:90778"/>
        <dbReference type="ChEBI" id="CHEBI:232372"/>
        <dbReference type="EC" id="2.8.1.12"/>
    </reaction>
</comment>
<gene>
    <name evidence="11" type="ORF">DENIS_3949</name>
</gene>
<dbReference type="Pfam" id="PF02391">
    <property type="entry name" value="MoaE"/>
    <property type="match status" value="1"/>
</dbReference>
<dbReference type="GO" id="GO:0030366">
    <property type="term" value="F:molybdopterin synthase activity"/>
    <property type="evidence" value="ECO:0007669"/>
    <property type="project" value="UniProtKB-EC"/>
</dbReference>
<comment type="subunit">
    <text evidence="5">Heterotetramer of 2 MoaD subunits and 2 MoaE subunits. Also stable as homodimer. The enzyme changes between these two forms during catalysis.</text>
</comment>
<dbReference type="AlphaFoldDB" id="A0A401G1A1"/>
<evidence type="ECO:0000313" key="11">
    <source>
        <dbReference type="EMBL" id="GBC62963.1"/>
    </source>
</evidence>
<name>A0A401G1A1_9BACT</name>
<evidence type="ECO:0000256" key="8">
    <source>
        <dbReference type="ARBA" id="ARBA00030781"/>
    </source>
</evidence>
<evidence type="ECO:0000256" key="9">
    <source>
        <dbReference type="ARBA" id="ARBA00032474"/>
    </source>
</evidence>
<dbReference type="SUPFAM" id="SSF54690">
    <property type="entry name" value="Molybdopterin synthase subunit MoaE"/>
    <property type="match status" value="1"/>
</dbReference>
<reference evidence="12" key="1">
    <citation type="submission" date="2017-11" db="EMBL/GenBank/DDBJ databases">
        <authorList>
            <person name="Watanabe M."/>
            <person name="Kojima H."/>
        </authorList>
    </citation>
    <scope>NUCLEOTIDE SEQUENCE [LARGE SCALE GENOMIC DNA]</scope>
    <source>
        <strain evidence="12">Tokyo 01</strain>
    </source>
</reference>
<proteinExistence type="inferred from homology"/>
<evidence type="ECO:0000256" key="7">
    <source>
        <dbReference type="ARBA" id="ARBA00030407"/>
    </source>
</evidence>
<evidence type="ECO:0000256" key="5">
    <source>
        <dbReference type="ARBA" id="ARBA00026066"/>
    </source>
</evidence>
<evidence type="ECO:0000256" key="3">
    <source>
        <dbReference type="ARBA" id="ARBA00011950"/>
    </source>
</evidence>
<protein>
    <recommendedName>
        <fullName evidence="4">Molybdopterin synthase catalytic subunit</fullName>
        <ecNumber evidence="3">2.8.1.12</ecNumber>
    </recommendedName>
    <alternativeName>
        <fullName evidence="8">MPT synthase subunit 2</fullName>
    </alternativeName>
    <alternativeName>
        <fullName evidence="6">Molybdenum cofactor biosynthesis protein E</fullName>
    </alternativeName>
    <alternativeName>
        <fullName evidence="7">Molybdopterin-converting factor large subunit</fullName>
    </alternativeName>
    <alternativeName>
        <fullName evidence="9">Molybdopterin-converting factor subunit 2</fullName>
    </alternativeName>
</protein>
<comment type="caution">
    <text evidence="11">The sequence shown here is derived from an EMBL/GenBank/DDBJ whole genome shotgun (WGS) entry which is preliminary data.</text>
</comment>
<evidence type="ECO:0000256" key="10">
    <source>
        <dbReference type="ARBA" id="ARBA00049878"/>
    </source>
</evidence>
<evidence type="ECO:0000256" key="1">
    <source>
        <dbReference type="ARBA" id="ARBA00005046"/>
    </source>
</evidence>
<dbReference type="Proteomes" id="UP000288096">
    <property type="component" value="Unassembled WGS sequence"/>
</dbReference>
<dbReference type="InterPro" id="IPR036563">
    <property type="entry name" value="MoaE_sf"/>
</dbReference>
<dbReference type="GO" id="GO:0006777">
    <property type="term" value="P:Mo-molybdopterin cofactor biosynthetic process"/>
    <property type="evidence" value="ECO:0007669"/>
    <property type="project" value="InterPro"/>
</dbReference>
<dbReference type="Gene3D" id="3.90.1170.40">
    <property type="entry name" value="Molybdopterin biosynthesis MoaE subunit"/>
    <property type="match status" value="1"/>
</dbReference>
<sequence>MKSISELMTIIKAHPDYHRVGMVLYHNGVVRGTSRDGRKVSGLKVSVDHERLRKVLEVQRKRPGITEILVEIDEGTDLAVGDDVMFIVVAGDIRENVIASLTDTLNTIKTTVTHKTEYFQE</sequence>
<organism evidence="11 12">
    <name type="scientific">Desulfonema ishimotonii</name>
    <dbReference type="NCBI Taxonomy" id="45657"/>
    <lineage>
        <taxon>Bacteria</taxon>
        <taxon>Pseudomonadati</taxon>
        <taxon>Thermodesulfobacteriota</taxon>
        <taxon>Desulfobacteria</taxon>
        <taxon>Desulfobacterales</taxon>
        <taxon>Desulfococcaceae</taxon>
        <taxon>Desulfonema</taxon>
    </lineage>
</organism>
<comment type="pathway">
    <text evidence="1">Cofactor biosynthesis; molybdopterin biosynthesis.</text>
</comment>